<evidence type="ECO:0000256" key="6">
    <source>
        <dbReference type="ARBA" id="ARBA00023136"/>
    </source>
</evidence>
<evidence type="ECO:0000256" key="3">
    <source>
        <dbReference type="ARBA" id="ARBA00022824"/>
    </source>
</evidence>
<keyword evidence="3" id="KW-0256">Endoplasmic reticulum</keyword>
<dbReference type="GO" id="GO:0006629">
    <property type="term" value="P:lipid metabolic process"/>
    <property type="evidence" value="ECO:0007669"/>
    <property type="project" value="UniProtKB-KW"/>
</dbReference>
<keyword evidence="8" id="KW-1185">Reference proteome</keyword>
<dbReference type="OrthoDB" id="3990054at2759"/>
<evidence type="ECO:0000256" key="2">
    <source>
        <dbReference type="ARBA" id="ARBA00022692"/>
    </source>
</evidence>
<protein>
    <submittedName>
        <fullName evidence="7">Uncharacterized protein</fullName>
    </submittedName>
</protein>
<dbReference type="EMBL" id="JADGMS010000004">
    <property type="protein sequence ID" value="KAF9683716.1"/>
    <property type="molecule type" value="Genomic_DNA"/>
</dbReference>
<evidence type="ECO:0000256" key="5">
    <source>
        <dbReference type="ARBA" id="ARBA00023098"/>
    </source>
</evidence>
<dbReference type="AlphaFoldDB" id="A0A835KD23"/>
<evidence type="ECO:0000313" key="7">
    <source>
        <dbReference type="EMBL" id="KAF9683716.1"/>
    </source>
</evidence>
<comment type="caution">
    <text evidence="7">The sequence shown here is derived from an EMBL/GenBank/DDBJ whole genome shotgun (WGS) entry which is preliminary data.</text>
</comment>
<evidence type="ECO:0000313" key="8">
    <source>
        <dbReference type="Proteomes" id="UP000657918"/>
    </source>
</evidence>
<keyword evidence="6" id="KW-0472">Membrane</keyword>
<organism evidence="7 8">
    <name type="scientific">Salix dunnii</name>
    <dbReference type="NCBI Taxonomy" id="1413687"/>
    <lineage>
        <taxon>Eukaryota</taxon>
        <taxon>Viridiplantae</taxon>
        <taxon>Streptophyta</taxon>
        <taxon>Embryophyta</taxon>
        <taxon>Tracheophyta</taxon>
        <taxon>Spermatophyta</taxon>
        <taxon>Magnoliopsida</taxon>
        <taxon>eudicotyledons</taxon>
        <taxon>Gunneridae</taxon>
        <taxon>Pentapetalae</taxon>
        <taxon>rosids</taxon>
        <taxon>fabids</taxon>
        <taxon>Malpighiales</taxon>
        <taxon>Salicaceae</taxon>
        <taxon>Saliceae</taxon>
        <taxon>Salix</taxon>
    </lineage>
</organism>
<name>A0A835KD23_9ROSI</name>
<gene>
    <name evidence="7" type="ORF">SADUNF_Sadunf04G0043100</name>
</gene>
<sequence>MVATASDDRVGDSIDSAGEPVADPFGATRRGRGFIVRKLVSLRNLIGGIFDYNRNLCGSDVLFGSLSKEDAVLGTILLCETALDYNALSFTALFEVAPLVAGYESESQTLALKIKGFREGDVPTSCLEVIVEQRYEYQPGAGIPETNDASIIPES</sequence>
<reference evidence="7 8" key="1">
    <citation type="submission" date="2020-10" db="EMBL/GenBank/DDBJ databases">
        <title>Plant Genome Project.</title>
        <authorList>
            <person name="Zhang R.-G."/>
        </authorList>
    </citation>
    <scope>NUCLEOTIDE SEQUENCE [LARGE SCALE GENOMIC DNA]</scope>
    <source>
        <strain evidence="7">FAFU-HL-1</strain>
        <tissue evidence="7">Leaf</tissue>
    </source>
</reference>
<evidence type="ECO:0000256" key="1">
    <source>
        <dbReference type="ARBA" id="ARBA00004477"/>
    </source>
</evidence>
<evidence type="ECO:0000256" key="4">
    <source>
        <dbReference type="ARBA" id="ARBA00022989"/>
    </source>
</evidence>
<keyword evidence="2" id="KW-0812">Transmembrane</keyword>
<dbReference type="InterPro" id="IPR009617">
    <property type="entry name" value="Seipin"/>
</dbReference>
<keyword evidence="4" id="KW-1133">Transmembrane helix</keyword>
<dbReference type="PANTHER" id="PTHR21212">
    <property type="entry name" value="BERNARDINELLI-SEIP CONGENITAL LIPODYSTROPHY 2 HOMOLOG BSCL2 PROTEIN"/>
    <property type="match status" value="1"/>
</dbReference>
<keyword evidence="5" id="KW-0443">Lipid metabolism</keyword>
<accession>A0A835KD23</accession>
<dbReference type="Proteomes" id="UP000657918">
    <property type="component" value="Chromosome 4"/>
</dbReference>
<dbReference type="PANTHER" id="PTHR21212:SF0">
    <property type="entry name" value="SEIPIN"/>
    <property type="match status" value="1"/>
</dbReference>
<dbReference type="GO" id="GO:0005789">
    <property type="term" value="C:endoplasmic reticulum membrane"/>
    <property type="evidence" value="ECO:0007669"/>
    <property type="project" value="UniProtKB-SubCell"/>
</dbReference>
<comment type="subcellular location">
    <subcellularLocation>
        <location evidence="1">Endoplasmic reticulum membrane</location>
        <topology evidence="1">Multi-pass membrane protein</topology>
    </subcellularLocation>
</comment>
<proteinExistence type="predicted"/>
<dbReference type="GO" id="GO:0140042">
    <property type="term" value="P:lipid droplet formation"/>
    <property type="evidence" value="ECO:0007669"/>
    <property type="project" value="UniProtKB-ARBA"/>
</dbReference>